<evidence type="ECO:0000259" key="1">
    <source>
        <dbReference type="Pfam" id="PF01370"/>
    </source>
</evidence>
<dbReference type="EMBL" id="SZWF01000013">
    <property type="protein sequence ID" value="KAA9393924.1"/>
    <property type="molecule type" value="Genomic_DNA"/>
</dbReference>
<dbReference type="Proteomes" id="UP000325957">
    <property type="component" value="Unassembled WGS sequence"/>
</dbReference>
<name>A0A5J5KWD2_9MICC</name>
<protein>
    <submittedName>
        <fullName evidence="2">NAD(P)-dependent oxidoreductase</fullName>
    </submittedName>
</protein>
<dbReference type="PANTHER" id="PTHR43245">
    <property type="entry name" value="BIFUNCTIONAL POLYMYXIN RESISTANCE PROTEIN ARNA"/>
    <property type="match status" value="1"/>
</dbReference>
<dbReference type="InterPro" id="IPR050177">
    <property type="entry name" value="Lipid_A_modif_metabolic_enz"/>
</dbReference>
<dbReference type="SUPFAM" id="SSF51735">
    <property type="entry name" value="NAD(P)-binding Rossmann-fold domains"/>
    <property type="match status" value="1"/>
</dbReference>
<dbReference type="InterPro" id="IPR001509">
    <property type="entry name" value="Epimerase_deHydtase"/>
</dbReference>
<dbReference type="Pfam" id="PF01370">
    <property type="entry name" value="Epimerase"/>
    <property type="match status" value="1"/>
</dbReference>
<proteinExistence type="predicted"/>
<reference evidence="2 3" key="1">
    <citation type="submission" date="2019-05" db="EMBL/GenBank/DDBJ databases">
        <title>Kocuria coralli sp. nov., a novel actinobacterium isolated from coral reef seawater.</title>
        <authorList>
            <person name="Li J."/>
        </authorList>
    </citation>
    <scope>NUCLEOTIDE SEQUENCE [LARGE SCALE GENOMIC DNA]</scope>
    <source>
        <strain evidence="2 3">SCSIO 13007</strain>
    </source>
</reference>
<feature type="domain" description="NAD-dependent epimerase/dehydratase" evidence="1">
    <location>
        <begin position="3"/>
        <end position="227"/>
    </location>
</feature>
<organism evidence="2 3">
    <name type="scientific">Kocuria coralli</name>
    <dbReference type="NCBI Taxonomy" id="1461025"/>
    <lineage>
        <taxon>Bacteria</taxon>
        <taxon>Bacillati</taxon>
        <taxon>Actinomycetota</taxon>
        <taxon>Actinomycetes</taxon>
        <taxon>Micrococcales</taxon>
        <taxon>Micrococcaceae</taxon>
        <taxon>Kocuria</taxon>
    </lineage>
</organism>
<accession>A0A5J5KWD2</accession>
<dbReference type="OrthoDB" id="7941246at2"/>
<dbReference type="RefSeq" id="WP_158034104.1">
    <property type="nucleotide sequence ID" value="NZ_ML708619.1"/>
</dbReference>
<sequence length="325" mass="35044">MKIVVIGGSGHIGSFLVPRLVRAGHRVVSMTRSGGTGYSDAPEWERVQHVAVDRQRQDADGAFGRSVAELEPDVVVDLVCFTLDSATALVESLRDKTAHLLHCGSIWRYGPSRKLPIVEGSDSAGAPFDEYGIQKAAIARMLQEETASGGLVTTSVHPGHIVGPGWQPIGPLGNFDPGVWAVLSAGGSVPVPGSGAEMMHHVHADDVAQMFELAIRHREAAAGEDFNAVAPTALSVRGYIEIASGWFGQSATLESITWDEYRQLTTPEYADASWGHLHRSQVFSIEKAKGLLGYAPAYEPEQAVLESIRWLIDHDRLEVAQPLRA</sequence>
<evidence type="ECO:0000313" key="2">
    <source>
        <dbReference type="EMBL" id="KAA9393924.1"/>
    </source>
</evidence>
<gene>
    <name evidence="2" type="ORF">FCK90_09680</name>
</gene>
<dbReference type="AlphaFoldDB" id="A0A5J5KWD2"/>
<dbReference type="Gene3D" id="3.40.50.720">
    <property type="entry name" value="NAD(P)-binding Rossmann-like Domain"/>
    <property type="match status" value="1"/>
</dbReference>
<comment type="caution">
    <text evidence="2">The sequence shown here is derived from an EMBL/GenBank/DDBJ whole genome shotgun (WGS) entry which is preliminary data.</text>
</comment>
<keyword evidence="3" id="KW-1185">Reference proteome</keyword>
<evidence type="ECO:0000313" key="3">
    <source>
        <dbReference type="Proteomes" id="UP000325957"/>
    </source>
</evidence>
<dbReference type="InterPro" id="IPR036291">
    <property type="entry name" value="NAD(P)-bd_dom_sf"/>
</dbReference>